<evidence type="ECO:0000256" key="1">
    <source>
        <dbReference type="RuleBase" id="RU004374"/>
    </source>
</evidence>
<protein>
    <recommendedName>
        <fullName evidence="5">Eukaryotic translation initiation factor 4E</fullName>
    </recommendedName>
</protein>
<dbReference type="Gene3D" id="3.30.760.10">
    <property type="entry name" value="RNA Cap, Translation Initiation Factor Eif4e"/>
    <property type="match status" value="1"/>
</dbReference>
<comment type="similarity">
    <text evidence="1">Belongs to the eukaryotic initiation factor 4E family.</text>
</comment>
<keyword evidence="1" id="KW-0396">Initiation factor</keyword>
<reference evidence="4" key="2">
    <citation type="submission" date="2015-01" db="EMBL/GenBank/DDBJ databases">
        <title>Evolutionary Origins and Diversification of the Mycorrhizal Mutualists.</title>
        <authorList>
            <consortium name="DOE Joint Genome Institute"/>
            <consortium name="Mycorrhizal Genomics Consortium"/>
            <person name="Kohler A."/>
            <person name="Kuo A."/>
            <person name="Nagy L.G."/>
            <person name="Floudas D."/>
            <person name="Copeland A."/>
            <person name="Barry K.W."/>
            <person name="Cichocki N."/>
            <person name="Veneault-Fourrey C."/>
            <person name="LaButti K."/>
            <person name="Lindquist E.A."/>
            <person name="Lipzen A."/>
            <person name="Lundell T."/>
            <person name="Morin E."/>
            <person name="Murat C."/>
            <person name="Riley R."/>
            <person name="Ohm R."/>
            <person name="Sun H."/>
            <person name="Tunlid A."/>
            <person name="Henrissat B."/>
            <person name="Grigoriev I.V."/>
            <person name="Hibbett D.S."/>
            <person name="Martin F."/>
        </authorList>
    </citation>
    <scope>NUCLEOTIDE SEQUENCE [LARGE SCALE GENOMIC DNA]</scope>
    <source>
        <strain evidence="4">Ve08.2h10</strain>
    </source>
</reference>
<evidence type="ECO:0000313" key="3">
    <source>
        <dbReference type="EMBL" id="KIK79711.1"/>
    </source>
</evidence>
<gene>
    <name evidence="3" type="ORF">PAXRUDRAFT_160531</name>
</gene>
<name>A0A0D0D7L5_9AGAM</name>
<dbReference type="GO" id="GO:0016281">
    <property type="term" value="C:eukaryotic translation initiation factor 4F complex"/>
    <property type="evidence" value="ECO:0007669"/>
    <property type="project" value="TreeGrafter"/>
</dbReference>
<dbReference type="Pfam" id="PF01652">
    <property type="entry name" value="IF4E"/>
    <property type="match status" value="1"/>
</dbReference>
<dbReference type="GO" id="GO:0000340">
    <property type="term" value="F:RNA 7-methylguanosine cap binding"/>
    <property type="evidence" value="ECO:0007669"/>
    <property type="project" value="TreeGrafter"/>
</dbReference>
<dbReference type="PANTHER" id="PTHR11960:SF18">
    <property type="entry name" value="EUKARYOTIC TRANSLATION INITIATION FACTOR 4E HOMOLOGOUS PROTEIN, ISOFORM B"/>
    <property type="match status" value="1"/>
</dbReference>
<proteinExistence type="inferred from homology"/>
<dbReference type="InParanoid" id="A0A0D0D7L5"/>
<feature type="region of interest" description="Disordered" evidence="2">
    <location>
        <begin position="1"/>
        <end position="30"/>
    </location>
</feature>
<dbReference type="AlphaFoldDB" id="A0A0D0D7L5"/>
<evidence type="ECO:0000256" key="2">
    <source>
        <dbReference type="SAM" id="MobiDB-lite"/>
    </source>
</evidence>
<keyword evidence="4" id="KW-1185">Reference proteome</keyword>
<feature type="region of interest" description="Disordered" evidence="2">
    <location>
        <begin position="275"/>
        <end position="297"/>
    </location>
</feature>
<dbReference type="GO" id="GO:0003743">
    <property type="term" value="F:translation initiation factor activity"/>
    <property type="evidence" value="ECO:0007669"/>
    <property type="project" value="UniProtKB-KW"/>
</dbReference>
<dbReference type="STRING" id="930991.A0A0D0D7L5"/>
<reference evidence="3 4" key="1">
    <citation type="submission" date="2014-04" db="EMBL/GenBank/DDBJ databases">
        <authorList>
            <consortium name="DOE Joint Genome Institute"/>
            <person name="Kuo A."/>
            <person name="Kohler A."/>
            <person name="Jargeat P."/>
            <person name="Nagy L.G."/>
            <person name="Floudas D."/>
            <person name="Copeland A."/>
            <person name="Barry K.W."/>
            <person name="Cichocki N."/>
            <person name="Veneault-Fourrey C."/>
            <person name="LaButti K."/>
            <person name="Lindquist E.A."/>
            <person name="Lipzen A."/>
            <person name="Lundell T."/>
            <person name="Morin E."/>
            <person name="Murat C."/>
            <person name="Sun H."/>
            <person name="Tunlid A."/>
            <person name="Henrissat B."/>
            <person name="Grigoriev I.V."/>
            <person name="Hibbett D.S."/>
            <person name="Martin F."/>
            <person name="Nordberg H.P."/>
            <person name="Cantor M.N."/>
            <person name="Hua S.X."/>
        </authorList>
    </citation>
    <scope>NUCLEOTIDE SEQUENCE [LARGE SCALE GENOMIC DNA]</scope>
    <source>
        <strain evidence="3 4">Ve08.2h10</strain>
    </source>
</reference>
<dbReference type="PANTHER" id="PTHR11960">
    <property type="entry name" value="EUKARYOTIC TRANSLATION INITIATION FACTOR 4E RELATED"/>
    <property type="match status" value="1"/>
</dbReference>
<dbReference type="Proteomes" id="UP000054538">
    <property type="component" value="Unassembled WGS sequence"/>
</dbReference>
<organism evidence="3 4">
    <name type="scientific">Paxillus rubicundulus Ve08.2h10</name>
    <dbReference type="NCBI Taxonomy" id="930991"/>
    <lineage>
        <taxon>Eukaryota</taxon>
        <taxon>Fungi</taxon>
        <taxon>Dikarya</taxon>
        <taxon>Basidiomycota</taxon>
        <taxon>Agaricomycotina</taxon>
        <taxon>Agaricomycetes</taxon>
        <taxon>Agaricomycetidae</taxon>
        <taxon>Boletales</taxon>
        <taxon>Paxilineae</taxon>
        <taxon>Paxillaceae</taxon>
        <taxon>Paxillus</taxon>
    </lineage>
</organism>
<feature type="region of interest" description="Disordered" evidence="2">
    <location>
        <begin position="49"/>
        <end position="70"/>
    </location>
</feature>
<dbReference type="InterPro" id="IPR023398">
    <property type="entry name" value="TIF_eIF4e-like"/>
</dbReference>
<dbReference type="SUPFAM" id="SSF55418">
    <property type="entry name" value="eIF4e-like"/>
    <property type="match status" value="1"/>
</dbReference>
<sequence length="297" mass="33250">MAGYFSNHSQPQPRFNSQQASNHGHSAPLVSQQPVLPTVSASAAHVSATLDPARPRLPPSRHFSTSLAIRDPEPAQVKNAGLSPLLGTVHPLRNTWVFWFRQRRAPGNKITNYEEGIKKIASFSSVESFWSLHSHLSPPSSLLPTTDYLLFHAGVRRPVWEDPLNRAGGKWIIRLRKGVADRVWEDLVCGVVGDMFDECGRGQLKVDDDGHGDEEDDREGWPEICGCTISVRQSEDIITVWNRVEADIHVREKIRDAMRLVLNLSASTVMEYKSNNDSMQDKSSFRNSAIERMPPVP</sequence>
<accession>A0A0D0D7L5</accession>
<keyword evidence="1" id="KW-0648">Protein biosynthesis</keyword>
<dbReference type="InterPro" id="IPR001040">
    <property type="entry name" value="TIF_eIF_4E"/>
</dbReference>
<keyword evidence="1" id="KW-0694">RNA-binding</keyword>
<dbReference type="HOGENOM" id="CLU_043552_3_0_1"/>
<dbReference type="OrthoDB" id="590761at2759"/>
<dbReference type="EMBL" id="KN826205">
    <property type="protein sequence ID" value="KIK79711.1"/>
    <property type="molecule type" value="Genomic_DNA"/>
</dbReference>
<evidence type="ECO:0000313" key="4">
    <source>
        <dbReference type="Proteomes" id="UP000054538"/>
    </source>
</evidence>
<evidence type="ECO:0008006" key="5">
    <source>
        <dbReference type="Google" id="ProtNLM"/>
    </source>
</evidence>